<comment type="caution">
    <text evidence="1">The sequence shown here is derived from an EMBL/GenBank/DDBJ whole genome shotgun (WGS) entry which is preliminary data.</text>
</comment>
<reference evidence="1 2" key="1">
    <citation type="submission" date="2017-11" db="EMBL/GenBank/DDBJ databases">
        <authorList>
            <person name="Lechat P."/>
        </authorList>
    </citation>
    <scope>NUCLEOTIDE SEQUENCE [LARGE SCALE GENOMIC DNA]</scope>
    <source>
        <strain evidence="1">L495</strain>
    </source>
</reference>
<proteinExistence type="predicted"/>
<dbReference type="EMBL" id="OEJX01000046">
    <property type="protein sequence ID" value="SOR62688.1"/>
    <property type="molecule type" value="Genomic_DNA"/>
</dbReference>
<evidence type="ECO:0000313" key="1">
    <source>
        <dbReference type="EMBL" id="SOR62688.1"/>
    </source>
</evidence>
<accession>A0AAQ1P2F9</accession>
<evidence type="ECO:0000313" key="2">
    <source>
        <dbReference type="Proteomes" id="UP000234460"/>
    </source>
</evidence>
<name>A0AAQ1P2F9_LEPIR</name>
<gene>
    <name evidence="1" type="ORF">LMANV2_500003</name>
</gene>
<dbReference type="AlphaFoldDB" id="A0AAQ1P2F9"/>
<protein>
    <submittedName>
        <fullName evidence="1">Uncharacterized protein</fullName>
    </submittedName>
</protein>
<sequence length="40" mass="4989">MIRDFYFKSDQVLILFVLKKRHGIFNYNLIFLRHAYILQN</sequence>
<organism evidence="1 2">
    <name type="scientific">Leptospira interrogans serovar Manilae</name>
    <dbReference type="NCBI Taxonomy" id="214675"/>
    <lineage>
        <taxon>Bacteria</taxon>
        <taxon>Pseudomonadati</taxon>
        <taxon>Spirochaetota</taxon>
        <taxon>Spirochaetia</taxon>
        <taxon>Leptospirales</taxon>
        <taxon>Leptospiraceae</taxon>
        <taxon>Leptospira</taxon>
    </lineage>
</organism>
<dbReference type="Proteomes" id="UP000234460">
    <property type="component" value="Chromosome LMANV2"/>
</dbReference>